<dbReference type="CDD" id="cd06550">
    <property type="entry name" value="TM_ABC_iron-siderophores_like"/>
    <property type="match status" value="1"/>
</dbReference>
<evidence type="ECO:0000256" key="7">
    <source>
        <dbReference type="ARBA" id="ARBA00023136"/>
    </source>
</evidence>
<gene>
    <name evidence="9" type="ORF">ACFOEE_19310</name>
</gene>
<evidence type="ECO:0000256" key="1">
    <source>
        <dbReference type="ARBA" id="ARBA00004651"/>
    </source>
</evidence>
<feature type="transmembrane region" description="Helical" evidence="8">
    <location>
        <begin position="169"/>
        <end position="190"/>
    </location>
</feature>
<keyword evidence="10" id="KW-1185">Reference proteome</keyword>
<feature type="transmembrane region" description="Helical" evidence="8">
    <location>
        <begin position="210"/>
        <end position="237"/>
    </location>
</feature>
<comment type="caution">
    <text evidence="9">The sequence shown here is derived from an EMBL/GenBank/DDBJ whole genome shotgun (WGS) entry which is preliminary data.</text>
</comment>
<dbReference type="InterPro" id="IPR037294">
    <property type="entry name" value="ABC_BtuC-like"/>
</dbReference>
<dbReference type="SUPFAM" id="SSF81345">
    <property type="entry name" value="ABC transporter involved in vitamin B12 uptake, BtuC"/>
    <property type="match status" value="1"/>
</dbReference>
<evidence type="ECO:0000256" key="2">
    <source>
        <dbReference type="ARBA" id="ARBA00007935"/>
    </source>
</evidence>
<accession>A0ABV7CQ23</accession>
<dbReference type="PANTHER" id="PTHR30472">
    <property type="entry name" value="FERRIC ENTEROBACTIN TRANSPORT SYSTEM PERMEASE PROTEIN"/>
    <property type="match status" value="1"/>
</dbReference>
<dbReference type="Gene3D" id="1.10.3470.10">
    <property type="entry name" value="ABC transporter involved in vitamin B12 uptake, BtuC"/>
    <property type="match status" value="1"/>
</dbReference>
<feature type="transmembrane region" description="Helical" evidence="8">
    <location>
        <begin position="143"/>
        <end position="162"/>
    </location>
</feature>
<dbReference type="RefSeq" id="WP_377128361.1">
    <property type="nucleotide sequence ID" value="NZ_JBHRSD010000046.1"/>
</dbReference>
<feature type="transmembrane region" description="Helical" evidence="8">
    <location>
        <begin position="35"/>
        <end position="54"/>
    </location>
</feature>
<dbReference type="Proteomes" id="UP001595453">
    <property type="component" value="Unassembled WGS sequence"/>
</dbReference>
<organism evidence="9 10">
    <name type="scientific">Pseudoalteromonas fenneropenaei</name>
    <dbReference type="NCBI Taxonomy" id="1737459"/>
    <lineage>
        <taxon>Bacteria</taxon>
        <taxon>Pseudomonadati</taxon>
        <taxon>Pseudomonadota</taxon>
        <taxon>Gammaproteobacteria</taxon>
        <taxon>Alteromonadales</taxon>
        <taxon>Pseudoalteromonadaceae</taxon>
        <taxon>Pseudoalteromonas</taxon>
    </lineage>
</organism>
<sequence>MLLRNKPTTSPRYHPTGQLLFQTSSTSWLIAKRPVFVALSLLLLLLLCTVWSLSVGSTSLSLSEVAQALMGEGSRMKQILVLDLRLPRVTSVIAAGLGMGIAGSLLQNLIRNRLATPDMVGVNEGAIFAMVLVSLLFTQAAIVWWMAPVGALIAMLMLYAFCHKHEHQGYTFIVVGLGFSTFLRSITEFLMSTDSLVHVSSIYVWSMGSFIGQSLTSTYVVLALLALTSPLLAYLVAQLNLLRVGQVQAMSLGVPVLRVQVLTLSLAVLITALSSAIAGPIAFIAMAAPILASSLLRHRTVPIWVAGLCGAILLMLSDTLVRVLANPEEVATGILTRIIGGIFLFWIIIKDSIKGRT</sequence>
<keyword evidence="4" id="KW-1003">Cell membrane</keyword>
<protein>
    <submittedName>
        <fullName evidence="9">FecCD family ABC transporter permease</fullName>
    </submittedName>
</protein>
<evidence type="ECO:0000256" key="4">
    <source>
        <dbReference type="ARBA" id="ARBA00022475"/>
    </source>
</evidence>
<feature type="transmembrane region" description="Helical" evidence="8">
    <location>
        <begin position="249"/>
        <end position="270"/>
    </location>
</feature>
<evidence type="ECO:0000256" key="3">
    <source>
        <dbReference type="ARBA" id="ARBA00022448"/>
    </source>
</evidence>
<dbReference type="PANTHER" id="PTHR30472:SF24">
    <property type="entry name" value="FERRIC ENTEROBACTIN TRANSPORT SYSTEM PERMEASE PROTEIN FEPG"/>
    <property type="match status" value="1"/>
</dbReference>
<evidence type="ECO:0000256" key="6">
    <source>
        <dbReference type="ARBA" id="ARBA00022989"/>
    </source>
</evidence>
<comment type="subcellular location">
    <subcellularLocation>
        <location evidence="1">Cell membrane</location>
        <topology evidence="1">Multi-pass membrane protein</topology>
    </subcellularLocation>
</comment>
<reference evidence="10" key="1">
    <citation type="journal article" date="2019" name="Int. J. Syst. Evol. Microbiol.">
        <title>The Global Catalogue of Microorganisms (GCM) 10K type strain sequencing project: providing services to taxonomists for standard genome sequencing and annotation.</title>
        <authorList>
            <consortium name="The Broad Institute Genomics Platform"/>
            <consortium name="The Broad Institute Genome Sequencing Center for Infectious Disease"/>
            <person name="Wu L."/>
            <person name="Ma J."/>
        </authorList>
    </citation>
    <scope>NUCLEOTIDE SEQUENCE [LARGE SCALE GENOMIC DNA]</scope>
    <source>
        <strain evidence="10">KCTC 42730</strain>
    </source>
</reference>
<keyword evidence="6 8" id="KW-1133">Transmembrane helix</keyword>
<evidence type="ECO:0000313" key="10">
    <source>
        <dbReference type="Proteomes" id="UP001595453"/>
    </source>
</evidence>
<dbReference type="EMBL" id="JBHRSD010000046">
    <property type="protein sequence ID" value="MFC3034656.1"/>
    <property type="molecule type" value="Genomic_DNA"/>
</dbReference>
<keyword evidence="5 8" id="KW-0812">Transmembrane</keyword>
<feature type="transmembrane region" description="Helical" evidence="8">
    <location>
        <begin position="330"/>
        <end position="349"/>
    </location>
</feature>
<feature type="transmembrane region" description="Helical" evidence="8">
    <location>
        <begin position="303"/>
        <end position="324"/>
    </location>
</feature>
<evidence type="ECO:0000256" key="8">
    <source>
        <dbReference type="SAM" id="Phobius"/>
    </source>
</evidence>
<comment type="similarity">
    <text evidence="2">Belongs to the binding-protein-dependent transport system permease family. FecCD subfamily.</text>
</comment>
<proteinExistence type="inferred from homology"/>
<name>A0ABV7CQ23_9GAMM</name>
<evidence type="ECO:0000256" key="5">
    <source>
        <dbReference type="ARBA" id="ARBA00022692"/>
    </source>
</evidence>
<dbReference type="InterPro" id="IPR000522">
    <property type="entry name" value="ABC_transptr_permease_BtuC"/>
</dbReference>
<dbReference type="Pfam" id="PF01032">
    <property type="entry name" value="FecCD"/>
    <property type="match status" value="1"/>
</dbReference>
<keyword evidence="3" id="KW-0813">Transport</keyword>
<feature type="transmembrane region" description="Helical" evidence="8">
    <location>
        <begin position="118"/>
        <end position="137"/>
    </location>
</feature>
<evidence type="ECO:0000313" key="9">
    <source>
        <dbReference type="EMBL" id="MFC3034656.1"/>
    </source>
</evidence>
<feature type="transmembrane region" description="Helical" evidence="8">
    <location>
        <begin position="86"/>
        <end position="106"/>
    </location>
</feature>
<keyword evidence="7 8" id="KW-0472">Membrane</keyword>
<feature type="transmembrane region" description="Helical" evidence="8">
    <location>
        <begin position="276"/>
        <end position="296"/>
    </location>
</feature>